<evidence type="ECO:0008006" key="3">
    <source>
        <dbReference type="Google" id="ProtNLM"/>
    </source>
</evidence>
<dbReference type="KEGG" id="nva:G3M78_13805"/>
<proteinExistence type="predicted"/>
<reference evidence="2" key="1">
    <citation type="submission" date="2020-02" db="EMBL/GenBank/DDBJ databases">
        <title>Genomic and physiological characterization of two novel Nitrospinaceae genera.</title>
        <authorList>
            <person name="Mueller A.J."/>
            <person name="Jung M.-Y."/>
            <person name="Strachan C.R."/>
            <person name="Herbold C.W."/>
            <person name="Kirkegaard R.H."/>
            <person name="Daims H."/>
        </authorList>
    </citation>
    <scope>NUCLEOTIDE SEQUENCE [LARGE SCALE GENOMIC DNA]</scope>
</reference>
<sequence length="60" mass="6189">MDVNSASGVSPQFQAAATKTALNVQKQEGNNAVKLIESAVQVSEQSVASSKSANKVDIIV</sequence>
<dbReference type="Proteomes" id="UP000594464">
    <property type="component" value="Chromosome"/>
</dbReference>
<dbReference type="EMBL" id="CP048620">
    <property type="protein sequence ID" value="QPJ66412.1"/>
    <property type="molecule type" value="Genomic_DNA"/>
</dbReference>
<gene>
    <name evidence="1" type="ORF">G3M78_13805</name>
</gene>
<organism evidence="1 2">
    <name type="scientific">Candidatus Nitrohelix vancouverensis</name>
    <dbReference type="NCBI Taxonomy" id="2705534"/>
    <lineage>
        <taxon>Bacteria</taxon>
        <taxon>Pseudomonadati</taxon>
        <taxon>Nitrospinota/Tectimicrobiota group</taxon>
        <taxon>Nitrospinota</taxon>
        <taxon>Nitrospinia</taxon>
        <taxon>Nitrospinales</taxon>
        <taxon>Nitrospinaceae</taxon>
        <taxon>Candidatus Nitrohelix</taxon>
    </lineage>
</organism>
<dbReference type="AlphaFoldDB" id="A0A7T0C4T8"/>
<name>A0A7T0C4T8_9BACT</name>
<evidence type="ECO:0000313" key="1">
    <source>
        <dbReference type="EMBL" id="QPJ66412.1"/>
    </source>
</evidence>
<protein>
    <recommendedName>
        <fullName evidence="3">Motility protein</fullName>
    </recommendedName>
</protein>
<evidence type="ECO:0000313" key="2">
    <source>
        <dbReference type="Proteomes" id="UP000594464"/>
    </source>
</evidence>
<accession>A0A7T0C4T8</accession>